<dbReference type="Gene3D" id="1.10.10.10">
    <property type="entry name" value="Winged helix-like DNA-binding domain superfamily/Winged helix DNA-binding domain"/>
    <property type="match status" value="1"/>
</dbReference>
<evidence type="ECO:0000259" key="8">
    <source>
        <dbReference type="SMART" id="SM01043"/>
    </source>
</evidence>
<evidence type="ECO:0000259" key="7">
    <source>
        <dbReference type="SMART" id="SM00862"/>
    </source>
</evidence>
<dbReference type="InterPro" id="IPR027417">
    <property type="entry name" value="P-loop_NTPase"/>
</dbReference>
<dbReference type="InterPro" id="IPR002182">
    <property type="entry name" value="NB-ARC"/>
</dbReference>
<evidence type="ECO:0000256" key="1">
    <source>
        <dbReference type="ARBA" id="ARBA00005820"/>
    </source>
</evidence>
<evidence type="ECO:0000256" key="2">
    <source>
        <dbReference type="ARBA" id="ARBA00022737"/>
    </source>
</evidence>
<keyword evidence="4" id="KW-0238">DNA-binding</keyword>
<keyword evidence="3" id="KW-0805">Transcription regulation</keyword>
<evidence type="ECO:0000313" key="9">
    <source>
        <dbReference type="EMBL" id="OZM71690.1"/>
    </source>
</evidence>
<dbReference type="SMART" id="SM01043">
    <property type="entry name" value="BTAD"/>
    <property type="match status" value="1"/>
</dbReference>
<feature type="domain" description="OmpR/PhoB-type" evidence="7">
    <location>
        <begin position="166"/>
        <end position="244"/>
    </location>
</feature>
<dbReference type="Pfam" id="PF03704">
    <property type="entry name" value="BTAD"/>
    <property type="match status" value="1"/>
</dbReference>
<name>A0A263CZS8_9PSEU</name>
<feature type="region of interest" description="Disordered" evidence="6">
    <location>
        <begin position="13"/>
        <end position="32"/>
    </location>
</feature>
<evidence type="ECO:0000256" key="5">
    <source>
        <dbReference type="ARBA" id="ARBA00023163"/>
    </source>
</evidence>
<dbReference type="InterPro" id="IPR042197">
    <property type="entry name" value="Apaf_helical"/>
</dbReference>
<evidence type="ECO:0000256" key="3">
    <source>
        <dbReference type="ARBA" id="ARBA00023015"/>
    </source>
</evidence>
<dbReference type="PRINTS" id="PR00364">
    <property type="entry name" value="DISEASERSIST"/>
</dbReference>
<dbReference type="InterPro" id="IPR016032">
    <property type="entry name" value="Sig_transdc_resp-reg_C-effctor"/>
</dbReference>
<feature type="compositionally biased region" description="Basic and acidic residues" evidence="6">
    <location>
        <begin position="13"/>
        <end position="22"/>
    </location>
</feature>
<dbReference type="EMBL" id="NKYE01000012">
    <property type="protein sequence ID" value="OZM71690.1"/>
    <property type="molecule type" value="Genomic_DNA"/>
</dbReference>
<feature type="region of interest" description="Disordered" evidence="6">
    <location>
        <begin position="128"/>
        <end position="148"/>
    </location>
</feature>
<feature type="region of interest" description="Disordered" evidence="6">
    <location>
        <begin position="70"/>
        <end position="92"/>
    </location>
</feature>
<evidence type="ECO:0000313" key="10">
    <source>
        <dbReference type="Proteomes" id="UP000242444"/>
    </source>
</evidence>
<comment type="similarity">
    <text evidence="1">Belongs to the AfsR/DnrI/RedD regulatory family.</text>
</comment>
<feature type="region of interest" description="Disordered" evidence="6">
    <location>
        <begin position="765"/>
        <end position="795"/>
    </location>
</feature>
<gene>
    <name evidence="9" type="ORF">CFN78_19475</name>
</gene>
<dbReference type="SUPFAM" id="SSF46894">
    <property type="entry name" value="C-terminal effector domain of the bipartite response regulators"/>
    <property type="match status" value="1"/>
</dbReference>
<dbReference type="AlphaFoldDB" id="A0A263CZS8"/>
<dbReference type="InterPro" id="IPR001867">
    <property type="entry name" value="OmpR/PhoB-type_DNA-bd"/>
</dbReference>
<dbReference type="Gene3D" id="1.25.40.10">
    <property type="entry name" value="Tetratricopeptide repeat domain"/>
    <property type="match status" value="3"/>
</dbReference>
<dbReference type="Pfam" id="PF13424">
    <property type="entry name" value="TPR_12"/>
    <property type="match status" value="2"/>
</dbReference>
<sequence>MLADHVRDVLRAHADRQLGGEGHRRHGLPPGRHPQFGGVDVGGDPVGHRLLVAGLAGAVDTAAQPVRVARHQAGKPGPERVEGGSCGHTARHNSRASARGLGEYALVHGHARTASGIRPPGTTGLRVSPGVRHAPPCRNPGPCQSDHREREQVTRYGLLGPLTVDGSSVSPGQQRTVLAALLVQANQPVTTSSLVDELWPEGAPDSANVIVQMCVSGLRKLLAPGVPARDARQVLRTSGGSYTLGVAEDELDQAIFLRHADEGVRLAEAGRAEAAAEALRAALSGWRGPALADVTGGRIVSAHAAWLDERRAATLERRIQAELELGRHTEVVTELRGRVEAEPTQEVFAAQLVTALAAAGRRGEAAEVFETARRALAEELGVRPGGRLLDAVRRIDAPERAAATVPVAQLPPHIADFTGRQEVLDRIAVTLGSGEGSGAPRVLALCGPGGIGKSALAVRAAHDLRESFPDAQVAADLRGGSGRPADVLGHFLRALGVSGAELPSGLTERQNLWRGRTAGARVLVLLDDARDEQQVRALLPGGDGCAVLVTTRRRLLGLEGASTITVPELTERDALDLLGALAGTGRVAAEPEQARRLLRLCGGLPLAVRIVGAKLAAREHEPIGELADRVADRHGTLGELRAGDLDVRATVEVSYAECTAAQQRALRLMGALPLPTFTRWTMATLLDQDRRGAAETVEELVEAQLVQVVGRDPIGGLRYRLHDLISAFAAEKGLSDPVAADEAADRVVRGYLALALRAHDALRAGRFPPSAPPEPARSDTARAVRDDPGPWRTEETPNLVAATRWAYDRGWWGRVAELAGAFAGLAERRPADTGARDVAVLGLLAARRAGDARAEAVSLCSLGDLRWESGLAGSAHRYYSLAVAVFDALGDDCGLARVLTAQADVDIEGGRVDQARAGLQRALLLAKVVGDEQCQADALDQLGSLLFDLGDYPAAEECFVSCRAIAESLGLWRSVAHADKRLADVLRWTGECERAGALLASSLRIAREHADRHWEGHVLRSLGQLQRVTGELDAAEESLGTALELFTGLRHRHARCYVLHSLGELYATRGDTARAELGFAACREMFGELNDWRGQGYTLLSLGTLWAARGDHDAATGLLHGALGIFERLGYRRLQEVTVAALHDIASAGNAS</sequence>
<dbReference type="GO" id="GO:0043531">
    <property type="term" value="F:ADP binding"/>
    <property type="evidence" value="ECO:0007669"/>
    <property type="project" value="InterPro"/>
</dbReference>
<feature type="domain" description="Bacterial transcriptional activator" evidence="8">
    <location>
        <begin position="251"/>
        <end position="396"/>
    </location>
</feature>
<dbReference type="InParanoid" id="A0A263CZS8"/>
<keyword evidence="2" id="KW-0677">Repeat</keyword>
<keyword evidence="10" id="KW-1185">Reference proteome</keyword>
<dbReference type="CDD" id="cd15831">
    <property type="entry name" value="BTAD"/>
    <property type="match status" value="1"/>
</dbReference>
<dbReference type="GO" id="GO:0000160">
    <property type="term" value="P:phosphorelay signal transduction system"/>
    <property type="evidence" value="ECO:0007669"/>
    <property type="project" value="InterPro"/>
</dbReference>
<organism evidence="9 10">
    <name type="scientific">Amycolatopsis antarctica</name>
    <dbReference type="NCBI Taxonomy" id="1854586"/>
    <lineage>
        <taxon>Bacteria</taxon>
        <taxon>Bacillati</taxon>
        <taxon>Actinomycetota</taxon>
        <taxon>Actinomycetes</taxon>
        <taxon>Pseudonocardiales</taxon>
        <taxon>Pseudonocardiaceae</taxon>
        <taxon>Amycolatopsis</taxon>
    </lineage>
</organism>
<dbReference type="Gene3D" id="1.10.8.430">
    <property type="entry name" value="Helical domain of apoptotic protease-activating factors"/>
    <property type="match status" value="1"/>
</dbReference>
<protein>
    <submittedName>
        <fullName evidence="9">SARP family transcriptional regulator</fullName>
    </submittedName>
</protein>
<comment type="caution">
    <text evidence="9">The sequence shown here is derived from an EMBL/GenBank/DDBJ whole genome shotgun (WGS) entry which is preliminary data.</text>
</comment>
<keyword evidence="5" id="KW-0804">Transcription</keyword>
<dbReference type="InterPro" id="IPR036388">
    <property type="entry name" value="WH-like_DNA-bd_sf"/>
</dbReference>
<dbReference type="InterPro" id="IPR051677">
    <property type="entry name" value="AfsR-DnrI-RedD_regulator"/>
</dbReference>
<dbReference type="SMART" id="SM00028">
    <property type="entry name" value="TPR"/>
    <property type="match status" value="4"/>
</dbReference>
<dbReference type="GO" id="GO:0003677">
    <property type="term" value="F:DNA binding"/>
    <property type="evidence" value="ECO:0007669"/>
    <property type="project" value="UniProtKB-KW"/>
</dbReference>
<dbReference type="SUPFAM" id="SSF52540">
    <property type="entry name" value="P-loop containing nucleoside triphosphate hydrolases"/>
    <property type="match status" value="1"/>
</dbReference>
<dbReference type="SMART" id="SM00862">
    <property type="entry name" value="Trans_reg_C"/>
    <property type="match status" value="1"/>
</dbReference>
<dbReference type="PANTHER" id="PTHR35807:SF1">
    <property type="entry name" value="TRANSCRIPTIONAL REGULATOR REDD"/>
    <property type="match status" value="1"/>
</dbReference>
<feature type="compositionally biased region" description="Basic and acidic residues" evidence="6">
    <location>
        <begin position="776"/>
        <end position="795"/>
    </location>
</feature>
<dbReference type="InterPro" id="IPR019734">
    <property type="entry name" value="TPR_rpt"/>
</dbReference>
<reference evidence="9 10" key="1">
    <citation type="submission" date="2017-07" db="EMBL/GenBank/DDBJ databases">
        <title>Amycolatopsis antarcticus sp. nov., isolated from the surface of an Antarcticus brown macroalga.</title>
        <authorList>
            <person name="Wang J."/>
            <person name="Leiva S."/>
            <person name="Huang J."/>
            <person name="Huang Y."/>
        </authorList>
    </citation>
    <scope>NUCLEOTIDE SEQUENCE [LARGE SCALE GENOMIC DNA]</scope>
    <source>
        <strain evidence="9 10">AU-G6</strain>
    </source>
</reference>
<dbReference type="InterPro" id="IPR011990">
    <property type="entry name" value="TPR-like_helical_dom_sf"/>
</dbReference>
<dbReference type="OrthoDB" id="3585911at2"/>
<dbReference type="PANTHER" id="PTHR35807">
    <property type="entry name" value="TRANSCRIPTIONAL REGULATOR REDD-RELATED"/>
    <property type="match status" value="1"/>
</dbReference>
<dbReference type="Pfam" id="PF00931">
    <property type="entry name" value="NB-ARC"/>
    <property type="match status" value="1"/>
</dbReference>
<accession>A0A263CZS8</accession>
<evidence type="ECO:0000256" key="4">
    <source>
        <dbReference type="ARBA" id="ARBA00023125"/>
    </source>
</evidence>
<dbReference type="GO" id="GO:0006355">
    <property type="term" value="P:regulation of DNA-templated transcription"/>
    <property type="evidence" value="ECO:0007669"/>
    <property type="project" value="InterPro"/>
</dbReference>
<dbReference type="SUPFAM" id="SSF48452">
    <property type="entry name" value="TPR-like"/>
    <property type="match status" value="3"/>
</dbReference>
<dbReference type="InterPro" id="IPR005158">
    <property type="entry name" value="BTAD"/>
</dbReference>
<evidence type="ECO:0000256" key="6">
    <source>
        <dbReference type="SAM" id="MobiDB-lite"/>
    </source>
</evidence>
<dbReference type="Proteomes" id="UP000242444">
    <property type="component" value="Unassembled WGS sequence"/>
</dbReference>
<proteinExistence type="inferred from homology"/>